<dbReference type="RefSeq" id="XP_022841030.1">
    <property type="nucleotide sequence ID" value="XM_022983632.1"/>
</dbReference>
<reference evidence="5" key="1">
    <citation type="journal article" date="2006" name="Proc. Natl. Acad. Sci. U.S.A.">
        <title>Genome analysis of the smallest free-living eukaryote Ostreococcus tauri unveils many unique features.</title>
        <authorList>
            <person name="Derelle E."/>
            <person name="Ferraz C."/>
            <person name="Rombauts S."/>
            <person name="Rouze P."/>
            <person name="Worden A.Z."/>
            <person name="Robbens S."/>
            <person name="Partensky F."/>
            <person name="Degroeve S."/>
            <person name="Echeynie S."/>
            <person name="Cooke R."/>
            <person name="Saeys Y."/>
            <person name="Wuyts J."/>
            <person name="Jabbari K."/>
            <person name="Bowler C."/>
            <person name="Panaud O."/>
            <person name="Piegu B."/>
            <person name="Ball S.G."/>
            <person name="Ral J.-P."/>
            <person name="Bouget F.-Y."/>
            <person name="Piganeau G."/>
            <person name="De Baets B."/>
            <person name="Picard A."/>
            <person name="Delseny M."/>
            <person name="Demaille J."/>
            <person name="Van de Peer Y."/>
            <person name="Moreau H."/>
        </authorList>
    </citation>
    <scope>NUCLEOTIDE SEQUENCE [LARGE SCALE GENOMIC DNA]</scope>
    <source>
        <strain evidence="5">OTTH 0595 / CCAP 157/2 / RCC745</strain>
    </source>
</reference>
<dbReference type="InterPro" id="IPR011990">
    <property type="entry name" value="TPR-like_helical_dom_sf"/>
</dbReference>
<feature type="region of interest" description="Disordered" evidence="2">
    <location>
        <begin position="704"/>
        <end position="755"/>
    </location>
</feature>
<sequence length="883" mass="96821">MTRDRDRAHAHAPPARELEYDIVDASSEAAGHPATELHVRDGARSRGWETARSASFPARVSARLRAPSDIRQLRVLSHESKIASSARVSVVCVDRETGGVIVKRLGTLRFDSNAESGYRARELKTVHVNVKDATEVRLEFPGCHENSRNDGRQVGLMALTIVGEPSVGFERGREVNGEQAPLLGRRVVNPLDVDTEVDAVTAEKIREVSMRKERAVNAEDYDEAKRLRDVINKLREFGVKVKVLQEEKLRAVDAEDYDEAKRLKIEIDKMRSSGYEEVFVVPSPRPLSARAPSPSAPTVEEAVVLPPSTSTATARPSFSFDDVPIRSNYADTMRAMAKDAHVSSAGRDGAPDSLERVASNASSTPSVPRSRPQPLDISKSNDSVIDVSVAGMSNDEVPAKAIGRRVPPELEAEAAAFFEEEEGEKAAIVQAEKDKDKEDHELPSPTPLSPSEQVNAAPIIAAFGEEVIVRLYGQAWVHRESALQDINAQLINAWESPESSVLFESDPRETFHSLCKTLGDRLFNDKVANVTGAAAITLASAAKAFAQRVSARDVRDAVGDSISLLVDKLGDTNPRLRESIREAMHAFASDSPGGVSILAHALCKPVQKLSVWRVLTGRLTLLVELIPTYGLDAPEKENSFALEQVMKFATKCFDSANGEARSMAVKVVLACVDIVGNRVRRYLPRTIKSAIRDVIENAIDENEDPYDLRGRSQSKSPKAHVAAYMTPSATPKSPPRHADQGMDWNEPSPSPRDDVPPELAANATMLEREITRRIEMHGEMHAEVAAAMNDLATLYSENENFARAQALFERALAIQESTLGVEHPETVQTLTDLAICHLDREDNRVGRPLLQRALELQQNILGPEHPDVVAIRDVLASLIDDED</sequence>
<dbReference type="InterPro" id="IPR001943">
    <property type="entry name" value="UVR_dom"/>
</dbReference>
<feature type="region of interest" description="Disordered" evidence="2">
    <location>
        <begin position="343"/>
        <end position="382"/>
    </location>
</feature>
<dbReference type="AlphaFoldDB" id="A0A090M8S0"/>
<accession>A0A090M8S0</accession>
<dbReference type="InterPro" id="IPR052607">
    <property type="entry name" value="CEP104-like"/>
</dbReference>
<feature type="compositionally biased region" description="Basic and acidic residues" evidence="2">
    <location>
        <begin position="1"/>
        <end position="19"/>
    </location>
</feature>
<dbReference type="InterPro" id="IPR011989">
    <property type="entry name" value="ARM-like"/>
</dbReference>
<keyword evidence="5" id="KW-1185">Reference proteome</keyword>
<name>A0A090M8S0_OSTTA</name>
<dbReference type="KEGG" id="ota:OT_ostta08g03260"/>
<comment type="caution">
    <text evidence="4">The sequence shown here is derived from an EMBL/GenBank/DDBJ whole genome shotgun (WGS) entry which is preliminary data.</text>
</comment>
<dbReference type="InterPro" id="IPR048739">
    <property type="entry name" value="CEP104_N"/>
</dbReference>
<reference evidence="4 5" key="2">
    <citation type="journal article" date="2014" name="BMC Genomics">
        <title>An improved genome of the model marine alga Ostreococcus tauri unfolds by assessing Illumina de novo assemblies.</title>
        <authorList>
            <person name="Blanc-Mathieu R."/>
            <person name="Verhelst B."/>
            <person name="Derelle E."/>
            <person name="Rombauts S."/>
            <person name="Bouget F.Y."/>
            <person name="Carre I."/>
            <person name="Chateau A."/>
            <person name="Eyre-Walker A."/>
            <person name="Grimsley N."/>
            <person name="Moreau H."/>
            <person name="Piegu B."/>
            <person name="Rivals E."/>
            <person name="Schackwitz W."/>
            <person name="Van de Peer Y."/>
            <person name="Piganeau G."/>
        </authorList>
    </citation>
    <scope>NUCLEOTIDE SEQUENCE [LARGE SCALE GENOMIC DNA]</scope>
    <source>
        <strain evidence="5">OTTH 0595 / CCAP 157/2 / RCC745</strain>
    </source>
</reference>
<dbReference type="InParanoid" id="A0A090M8S0"/>
<dbReference type="Pfam" id="PF13424">
    <property type="entry name" value="TPR_12"/>
    <property type="match status" value="1"/>
</dbReference>
<dbReference type="Pfam" id="PF21040">
    <property type="entry name" value="CEP104-like_TOG"/>
    <property type="match status" value="1"/>
</dbReference>
<dbReference type="GO" id="GO:0005929">
    <property type="term" value="C:cilium"/>
    <property type="evidence" value="ECO:0007669"/>
    <property type="project" value="TreeGrafter"/>
</dbReference>
<proteinExistence type="predicted"/>
<dbReference type="Pfam" id="PF02151">
    <property type="entry name" value="UVR"/>
    <property type="match status" value="1"/>
</dbReference>
<dbReference type="OrthoDB" id="66599at2759"/>
<dbReference type="PANTHER" id="PTHR13371:SF0">
    <property type="entry name" value="CENTROSOMAL PROTEIN OF 104 KDA"/>
    <property type="match status" value="1"/>
</dbReference>
<dbReference type="EMBL" id="CAID01000008">
    <property type="protein sequence ID" value="CEG01558.1"/>
    <property type="molecule type" value="Genomic_DNA"/>
</dbReference>
<feature type="region of interest" description="Disordered" evidence="2">
    <location>
        <begin position="1"/>
        <end position="34"/>
    </location>
</feature>
<evidence type="ECO:0000256" key="2">
    <source>
        <dbReference type="SAM" id="MobiDB-lite"/>
    </source>
</evidence>
<evidence type="ECO:0000256" key="1">
    <source>
        <dbReference type="PROSITE-ProRule" id="PRU00339"/>
    </source>
</evidence>
<keyword evidence="1" id="KW-0802">TPR repeat</keyword>
<dbReference type="Gene3D" id="1.25.10.10">
    <property type="entry name" value="Leucine-rich Repeat Variant"/>
    <property type="match status" value="1"/>
</dbReference>
<organism evidence="4 5">
    <name type="scientific">Ostreococcus tauri</name>
    <name type="common">Marine green alga</name>
    <dbReference type="NCBI Taxonomy" id="70448"/>
    <lineage>
        <taxon>Eukaryota</taxon>
        <taxon>Viridiplantae</taxon>
        <taxon>Chlorophyta</taxon>
        <taxon>Mamiellophyceae</taxon>
        <taxon>Mamiellales</taxon>
        <taxon>Bathycoccaceae</taxon>
        <taxon>Ostreococcus</taxon>
    </lineage>
</organism>
<feature type="compositionally biased region" description="Basic and acidic residues" evidence="2">
    <location>
        <begin position="432"/>
        <end position="442"/>
    </location>
</feature>
<dbReference type="PROSITE" id="PS50005">
    <property type="entry name" value="TPR"/>
    <property type="match status" value="1"/>
</dbReference>
<dbReference type="Proteomes" id="UP000009170">
    <property type="component" value="Unassembled WGS sequence"/>
</dbReference>
<feature type="domain" description="UVR" evidence="3">
    <location>
        <begin position="202"/>
        <end position="237"/>
    </location>
</feature>
<protein>
    <submittedName>
        <fullName evidence="4">Tetratricopeptide repeat</fullName>
    </submittedName>
</protein>
<dbReference type="InterPro" id="IPR034085">
    <property type="entry name" value="TOG"/>
</dbReference>
<dbReference type="PROSITE" id="PS50151">
    <property type="entry name" value="UVR"/>
    <property type="match status" value="1"/>
</dbReference>
<dbReference type="SUPFAM" id="SSF48452">
    <property type="entry name" value="TPR-like"/>
    <property type="match status" value="1"/>
</dbReference>
<dbReference type="PANTHER" id="PTHR13371">
    <property type="entry name" value="GLYCINE-, GLUTAMATE-, THIENYLCYCLOHEXYLPIPERIDINE-BINDING PROTEIN"/>
    <property type="match status" value="1"/>
</dbReference>
<dbReference type="GeneID" id="9831464"/>
<evidence type="ECO:0000313" key="5">
    <source>
        <dbReference type="Proteomes" id="UP000009170"/>
    </source>
</evidence>
<gene>
    <name evidence="4" type="ORF">OT_ostta08g03260</name>
</gene>
<dbReference type="SMART" id="SM01349">
    <property type="entry name" value="TOG"/>
    <property type="match status" value="1"/>
</dbReference>
<dbReference type="Gene3D" id="1.25.40.10">
    <property type="entry name" value="Tetratricopeptide repeat domain"/>
    <property type="match status" value="1"/>
</dbReference>
<dbReference type="SUPFAM" id="SSF48371">
    <property type="entry name" value="ARM repeat"/>
    <property type="match status" value="1"/>
</dbReference>
<dbReference type="Pfam" id="PF21038">
    <property type="entry name" value="CEP104_N"/>
    <property type="match status" value="1"/>
</dbReference>
<evidence type="ECO:0000259" key="3">
    <source>
        <dbReference type="PROSITE" id="PS50151"/>
    </source>
</evidence>
<dbReference type="InterPro" id="IPR019734">
    <property type="entry name" value="TPR_rpt"/>
</dbReference>
<evidence type="ECO:0000313" key="4">
    <source>
        <dbReference type="EMBL" id="CEG01558.1"/>
    </source>
</evidence>
<dbReference type="InterPro" id="IPR016024">
    <property type="entry name" value="ARM-type_fold"/>
</dbReference>
<feature type="region of interest" description="Disordered" evidence="2">
    <location>
        <begin position="432"/>
        <end position="453"/>
    </location>
</feature>
<feature type="repeat" description="TPR" evidence="1">
    <location>
        <begin position="785"/>
        <end position="818"/>
    </location>
</feature>